<accession>C1EBH1</accession>
<dbReference type="KEGG" id="mis:MICPUN_101706"/>
<dbReference type="InterPro" id="IPR007305">
    <property type="entry name" value="Vesicle_transpt_Got1/SFT2"/>
</dbReference>
<evidence type="ECO:0000256" key="5">
    <source>
        <dbReference type="ARBA" id="ARBA00022989"/>
    </source>
</evidence>
<evidence type="ECO:0000256" key="3">
    <source>
        <dbReference type="ARBA" id="ARBA00022692"/>
    </source>
</evidence>
<gene>
    <name evidence="9" type="ORF">MICPUN_101706</name>
</gene>
<dbReference type="FunCoup" id="C1EBH1">
    <property type="interactions" value="1741"/>
</dbReference>
<dbReference type="RefSeq" id="XP_002503772.1">
    <property type="nucleotide sequence ID" value="XM_002503726.1"/>
</dbReference>
<evidence type="ECO:0000313" key="10">
    <source>
        <dbReference type="Proteomes" id="UP000002009"/>
    </source>
</evidence>
<dbReference type="InParanoid" id="C1EBH1"/>
<sequence length="171" mass="18972">MPQSTMDRMKLMVGLEPSTPQEPELMDELGLNDCCELSRMQRLYGFAICVSAGLFCSFLSSLMWMKPSKFAILYTMGNVLSLGSTGFLVGFMNQLKNMFKGTRLVATCVYLGAMIMTLVAACYWKSFGLTVFFLIIQSLALTWYCLSYIPGGRAAATSCFKSCFGSMDDVF</sequence>
<proteinExistence type="inferred from homology"/>
<dbReference type="GO" id="GO:0016020">
    <property type="term" value="C:membrane"/>
    <property type="evidence" value="ECO:0007669"/>
    <property type="project" value="UniProtKB-SubCell"/>
</dbReference>
<feature type="transmembrane region" description="Helical" evidence="8">
    <location>
        <begin position="43"/>
        <end position="65"/>
    </location>
</feature>
<evidence type="ECO:0000256" key="2">
    <source>
        <dbReference type="ARBA" id="ARBA00022448"/>
    </source>
</evidence>
<evidence type="ECO:0000256" key="6">
    <source>
        <dbReference type="ARBA" id="ARBA00023136"/>
    </source>
</evidence>
<dbReference type="AlphaFoldDB" id="C1EBH1"/>
<evidence type="ECO:0000256" key="8">
    <source>
        <dbReference type="RuleBase" id="RU363111"/>
    </source>
</evidence>
<dbReference type="eggNOG" id="KOG2887">
    <property type="taxonomic scope" value="Eukaryota"/>
</dbReference>
<dbReference type="GO" id="GO:0012505">
    <property type="term" value="C:endomembrane system"/>
    <property type="evidence" value="ECO:0007669"/>
    <property type="project" value="UniProtKB-ARBA"/>
</dbReference>
<protein>
    <recommendedName>
        <fullName evidence="8">Vesicle transport protein</fullName>
    </recommendedName>
</protein>
<keyword evidence="10" id="KW-1185">Reference proteome</keyword>
<dbReference type="STRING" id="296587.C1EBH1"/>
<organism evidence="9 10">
    <name type="scientific">Micromonas commoda (strain RCC299 / NOUM17 / CCMP2709)</name>
    <name type="common">Picoplanktonic green alga</name>
    <dbReference type="NCBI Taxonomy" id="296587"/>
    <lineage>
        <taxon>Eukaryota</taxon>
        <taxon>Viridiplantae</taxon>
        <taxon>Chlorophyta</taxon>
        <taxon>Mamiellophyceae</taxon>
        <taxon>Mamiellales</taxon>
        <taxon>Mamiellaceae</taxon>
        <taxon>Micromonas</taxon>
    </lineage>
</organism>
<keyword evidence="2 8" id="KW-0813">Transport</keyword>
<dbReference type="InterPro" id="IPR011691">
    <property type="entry name" value="Vesicle_transpt_SFT2"/>
</dbReference>
<reference evidence="9 10" key="1">
    <citation type="journal article" date="2009" name="Science">
        <title>Green evolution and dynamic adaptations revealed by genomes of the marine picoeukaryotes Micromonas.</title>
        <authorList>
            <person name="Worden A.Z."/>
            <person name="Lee J.H."/>
            <person name="Mock T."/>
            <person name="Rouze P."/>
            <person name="Simmons M.P."/>
            <person name="Aerts A.L."/>
            <person name="Allen A.E."/>
            <person name="Cuvelier M.L."/>
            <person name="Derelle E."/>
            <person name="Everett M.V."/>
            <person name="Foulon E."/>
            <person name="Grimwood J."/>
            <person name="Gundlach H."/>
            <person name="Henrissat B."/>
            <person name="Napoli C."/>
            <person name="McDonald S.M."/>
            <person name="Parker M.S."/>
            <person name="Rombauts S."/>
            <person name="Salamov A."/>
            <person name="Von Dassow P."/>
            <person name="Badger J.H."/>
            <person name="Coutinho P.M."/>
            <person name="Demir E."/>
            <person name="Dubchak I."/>
            <person name="Gentemann C."/>
            <person name="Eikrem W."/>
            <person name="Gready J.E."/>
            <person name="John U."/>
            <person name="Lanier W."/>
            <person name="Lindquist E.A."/>
            <person name="Lucas S."/>
            <person name="Mayer K.F."/>
            <person name="Moreau H."/>
            <person name="Not F."/>
            <person name="Otillar R."/>
            <person name="Panaud O."/>
            <person name="Pangilinan J."/>
            <person name="Paulsen I."/>
            <person name="Piegu B."/>
            <person name="Poliakov A."/>
            <person name="Robbens S."/>
            <person name="Schmutz J."/>
            <person name="Toulza E."/>
            <person name="Wyss T."/>
            <person name="Zelensky A."/>
            <person name="Zhou K."/>
            <person name="Armbrust E.V."/>
            <person name="Bhattacharya D."/>
            <person name="Goodenough U.W."/>
            <person name="Van de Peer Y."/>
            <person name="Grigoriev I.V."/>
        </authorList>
    </citation>
    <scope>NUCLEOTIDE SEQUENCE [LARGE SCALE GENOMIC DNA]</scope>
    <source>
        <strain evidence="10">RCC299 / NOUM17</strain>
    </source>
</reference>
<feature type="transmembrane region" description="Helical" evidence="8">
    <location>
        <begin position="104"/>
        <end position="121"/>
    </location>
</feature>
<evidence type="ECO:0000313" key="9">
    <source>
        <dbReference type="EMBL" id="ACO65030.1"/>
    </source>
</evidence>
<dbReference type="EMBL" id="CP001328">
    <property type="protein sequence ID" value="ACO65030.1"/>
    <property type="molecule type" value="Genomic_DNA"/>
</dbReference>
<dbReference type="OrthoDB" id="73614at2759"/>
<evidence type="ECO:0000256" key="4">
    <source>
        <dbReference type="ARBA" id="ARBA00022927"/>
    </source>
</evidence>
<dbReference type="GO" id="GO:0016192">
    <property type="term" value="P:vesicle-mediated transport"/>
    <property type="evidence" value="ECO:0007669"/>
    <property type="project" value="InterPro"/>
</dbReference>
<keyword evidence="6 8" id="KW-0472">Membrane</keyword>
<dbReference type="GeneID" id="8245414"/>
<evidence type="ECO:0000256" key="7">
    <source>
        <dbReference type="ARBA" id="ARBA00025800"/>
    </source>
</evidence>
<feature type="transmembrane region" description="Helical" evidence="8">
    <location>
        <begin position="71"/>
        <end position="92"/>
    </location>
</feature>
<comment type="function">
    <text evidence="8">May be involved in fusion of retrograde transport vesicles derived from an endocytic compartment with the Golgi complex.</text>
</comment>
<dbReference type="Proteomes" id="UP000002009">
    <property type="component" value="Chromosome 7"/>
</dbReference>
<keyword evidence="4 8" id="KW-0653">Protein transport</keyword>
<keyword evidence="5 8" id="KW-1133">Transmembrane helix</keyword>
<dbReference type="Pfam" id="PF04178">
    <property type="entry name" value="Got1"/>
    <property type="match status" value="1"/>
</dbReference>
<comment type="similarity">
    <text evidence="7 8">Belongs to the SFT2 family.</text>
</comment>
<dbReference type="OMA" id="IAAIVWK"/>
<feature type="transmembrane region" description="Helical" evidence="8">
    <location>
        <begin position="127"/>
        <end position="146"/>
    </location>
</feature>
<dbReference type="PANTHER" id="PTHR23137">
    <property type="entry name" value="VESICLE TRANSPORT PROTEIN-RELATED"/>
    <property type="match status" value="1"/>
</dbReference>
<evidence type="ECO:0000256" key="1">
    <source>
        <dbReference type="ARBA" id="ARBA00004141"/>
    </source>
</evidence>
<dbReference type="GO" id="GO:0005737">
    <property type="term" value="C:cytoplasm"/>
    <property type="evidence" value="ECO:0007669"/>
    <property type="project" value="UniProtKB-ARBA"/>
</dbReference>
<keyword evidence="3 8" id="KW-0812">Transmembrane</keyword>
<dbReference type="PANTHER" id="PTHR23137:SF6">
    <property type="entry name" value="VESICLE TRANSPORT PROTEIN"/>
    <property type="match status" value="1"/>
</dbReference>
<name>C1EBH1_MICCC</name>
<comment type="subcellular location">
    <subcellularLocation>
        <location evidence="1 8">Membrane</location>
        <topology evidence="1 8">Multi-pass membrane protein</topology>
    </subcellularLocation>
</comment>
<dbReference type="GO" id="GO:0015031">
    <property type="term" value="P:protein transport"/>
    <property type="evidence" value="ECO:0007669"/>
    <property type="project" value="UniProtKB-KW"/>
</dbReference>